<evidence type="ECO:0000256" key="13">
    <source>
        <dbReference type="ARBA" id="ARBA00023128"/>
    </source>
</evidence>
<dbReference type="AlphaFoldDB" id="M4BG22"/>
<dbReference type="EnsemblProtists" id="HpaT805243">
    <property type="protein sequence ID" value="HpaP805243"/>
    <property type="gene ID" value="HpaG805243"/>
</dbReference>
<keyword evidence="6" id="KW-0819">tRNA processing</keyword>
<comment type="cofactor">
    <cofactor evidence="2">
        <name>Mg(2+)</name>
        <dbReference type="ChEBI" id="CHEBI:18420"/>
    </cofactor>
</comment>
<name>M4BG22_HYAAE</name>
<keyword evidence="9" id="KW-0378">Hydrolase</keyword>
<dbReference type="Pfam" id="PF16953">
    <property type="entry name" value="PRORP"/>
    <property type="match status" value="1"/>
</dbReference>
<dbReference type="PANTHER" id="PTHR13547">
    <property type="match status" value="1"/>
</dbReference>
<evidence type="ECO:0000313" key="15">
    <source>
        <dbReference type="EnsemblProtists" id="HpaP805243"/>
    </source>
</evidence>
<evidence type="ECO:0000256" key="9">
    <source>
        <dbReference type="ARBA" id="ARBA00022801"/>
    </source>
</evidence>
<keyword evidence="13" id="KW-0496">Mitochondrion</keyword>
<evidence type="ECO:0000256" key="7">
    <source>
        <dbReference type="ARBA" id="ARBA00022722"/>
    </source>
</evidence>
<protein>
    <recommendedName>
        <fullName evidence="5">ribonuclease P</fullName>
        <ecNumber evidence="5">3.1.26.5</ecNumber>
    </recommendedName>
</protein>
<dbReference type="OMA" id="MDLIARW"/>
<dbReference type="Gene3D" id="1.25.40.10">
    <property type="entry name" value="Tetratricopeptide repeat domain"/>
    <property type="match status" value="1"/>
</dbReference>
<keyword evidence="11" id="KW-0460">Magnesium</keyword>
<dbReference type="HOGENOM" id="CLU_476934_0_0_1"/>
<reference evidence="16" key="1">
    <citation type="journal article" date="2010" name="Science">
        <title>Signatures of adaptation to obligate biotrophy in the Hyaloperonospora arabidopsidis genome.</title>
        <authorList>
            <person name="Baxter L."/>
            <person name="Tripathy S."/>
            <person name="Ishaque N."/>
            <person name="Boot N."/>
            <person name="Cabral A."/>
            <person name="Kemen E."/>
            <person name="Thines M."/>
            <person name="Ah-Fong A."/>
            <person name="Anderson R."/>
            <person name="Badejoko W."/>
            <person name="Bittner-Eddy P."/>
            <person name="Boore J.L."/>
            <person name="Chibucos M.C."/>
            <person name="Coates M."/>
            <person name="Dehal P."/>
            <person name="Delehaunty K."/>
            <person name="Dong S."/>
            <person name="Downton P."/>
            <person name="Dumas B."/>
            <person name="Fabro G."/>
            <person name="Fronick C."/>
            <person name="Fuerstenberg S.I."/>
            <person name="Fulton L."/>
            <person name="Gaulin E."/>
            <person name="Govers F."/>
            <person name="Hughes L."/>
            <person name="Humphray S."/>
            <person name="Jiang R.H."/>
            <person name="Judelson H."/>
            <person name="Kamoun S."/>
            <person name="Kyung K."/>
            <person name="Meijer H."/>
            <person name="Minx P."/>
            <person name="Morris P."/>
            <person name="Nelson J."/>
            <person name="Phuntumart V."/>
            <person name="Qutob D."/>
            <person name="Rehmany A."/>
            <person name="Rougon-Cardoso A."/>
            <person name="Ryden P."/>
            <person name="Torto-Alalibo T."/>
            <person name="Studholme D."/>
            <person name="Wang Y."/>
            <person name="Win J."/>
            <person name="Wood J."/>
            <person name="Clifton S.W."/>
            <person name="Rogers J."/>
            <person name="Van den Ackerveken G."/>
            <person name="Jones J.D."/>
            <person name="McDowell J.M."/>
            <person name="Beynon J."/>
            <person name="Tyler B.M."/>
        </authorList>
    </citation>
    <scope>NUCLEOTIDE SEQUENCE [LARGE SCALE GENOMIC DNA]</scope>
    <source>
        <strain evidence="16">Emoy2</strain>
    </source>
</reference>
<dbReference type="eggNOG" id="ENOG502QVEW">
    <property type="taxonomic scope" value="Eukaryota"/>
</dbReference>
<dbReference type="InterPro" id="IPR031595">
    <property type="entry name" value="PRORP_C"/>
</dbReference>
<sequence>MQKVARNATRRCGLWRLPSACEPSFSACTSIAVSARTSSSHAANRCVLSAPLAAAEPSTLGRRQPTALRLNTHIKETNDNATTMMTPEPVIGRKKERFNVHWYVMQQQLPLEEVLLLVQNEVQTKTLNVVTVRHAVDSFYFYCAQQAEKNELSDAFRRRVLLYFDQELFVDDSTRPFVLGKSLNEAVFGSVIKLQLAGGDVEAAWTLVNRLTHTLRRVDGNEASRLHFRTVSPLLEHECRLDNFQSAYSKWQQLKQHGVEWTKAMEDVLVHMVIACVKQNERLETLEEASSSSVHFHDQMTSLLHDLQLACREVSVPNAQHLQRAFRAAGYSVETVPSDARMRSGCPSCGHALRKQGMSELERAYMLSAIEFRRSKVPPGNTVKEYLEPFQKWLMLRYETFQLKNLAEEDEATGKFLHYVLDGPNIAYINQNFSAGTYRLDQVDAVARKLQAQGHLVSITMPAAYLADKFVVRIRTKHFKEMRRQGKFVTRERTSEEKTILARWQKEDMIYSCRTDFLSDDLFWLYASVLMGREGRVVTNDQGRDHVFALLNGHTTTRGNCRQPKKGKASTHGVEDHSGIANISLDLLARWRDLAIVNIEIKHEEVEYSSAAGRDSTALVPIEFIRLLHPQPFSRVPQVTAPQHFHFPIADQATSTEHRNPVQNQRKRTRWLCAYRKEAIN</sequence>
<evidence type="ECO:0000259" key="14">
    <source>
        <dbReference type="Pfam" id="PF16953"/>
    </source>
</evidence>
<keyword evidence="16" id="KW-1185">Reference proteome</keyword>
<dbReference type="EC" id="3.1.26.5" evidence="5"/>
<evidence type="ECO:0000256" key="8">
    <source>
        <dbReference type="ARBA" id="ARBA00022723"/>
    </source>
</evidence>
<dbReference type="STRING" id="559515.M4BG22"/>
<dbReference type="InParanoid" id="M4BG22"/>
<keyword evidence="10" id="KW-0862">Zinc</keyword>
<organism evidence="15 16">
    <name type="scientific">Hyaloperonospora arabidopsidis (strain Emoy2)</name>
    <name type="common">Downy mildew agent</name>
    <name type="synonym">Peronospora arabidopsidis</name>
    <dbReference type="NCBI Taxonomy" id="559515"/>
    <lineage>
        <taxon>Eukaryota</taxon>
        <taxon>Sar</taxon>
        <taxon>Stramenopiles</taxon>
        <taxon>Oomycota</taxon>
        <taxon>Peronosporomycetes</taxon>
        <taxon>Peronosporales</taxon>
        <taxon>Peronosporaceae</taxon>
        <taxon>Hyaloperonospora</taxon>
    </lineage>
</organism>
<keyword evidence="8" id="KW-0479">Metal-binding</keyword>
<dbReference type="EMBL" id="JH598219">
    <property type="status" value="NOT_ANNOTATED_CDS"/>
    <property type="molecule type" value="Genomic_DNA"/>
</dbReference>
<dbReference type="Gene3D" id="3.40.50.11980">
    <property type="match status" value="1"/>
</dbReference>
<keyword evidence="7" id="KW-0540">Nuclease</keyword>
<evidence type="ECO:0000256" key="6">
    <source>
        <dbReference type="ARBA" id="ARBA00022694"/>
    </source>
</evidence>
<comment type="catalytic activity">
    <reaction evidence="1">
        <text>Endonucleolytic cleavage of RNA, removing 5'-extranucleotides from tRNA precursor.</text>
        <dbReference type="EC" id="3.1.26.5"/>
    </reaction>
</comment>
<evidence type="ECO:0000256" key="4">
    <source>
        <dbReference type="ARBA" id="ARBA00007626"/>
    </source>
</evidence>
<dbReference type="GO" id="GO:0001682">
    <property type="term" value="P:tRNA 5'-leader removal"/>
    <property type="evidence" value="ECO:0007669"/>
    <property type="project" value="TreeGrafter"/>
</dbReference>
<dbReference type="Proteomes" id="UP000011713">
    <property type="component" value="Unassembled WGS sequence"/>
</dbReference>
<evidence type="ECO:0000256" key="11">
    <source>
        <dbReference type="ARBA" id="ARBA00022842"/>
    </source>
</evidence>
<evidence type="ECO:0000256" key="2">
    <source>
        <dbReference type="ARBA" id="ARBA00001946"/>
    </source>
</evidence>
<evidence type="ECO:0000256" key="12">
    <source>
        <dbReference type="ARBA" id="ARBA00022946"/>
    </source>
</evidence>
<dbReference type="GO" id="GO:0046872">
    <property type="term" value="F:metal ion binding"/>
    <property type="evidence" value="ECO:0007669"/>
    <property type="project" value="UniProtKB-KW"/>
</dbReference>
<feature type="domain" description="PRORP" evidence="14">
    <location>
        <begin position="487"/>
        <end position="554"/>
    </location>
</feature>
<dbReference type="GO" id="GO:0004526">
    <property type="term" value="F:ribonuclease P activity"/>
    <property type="evidence" value="ECO:0007669"/>
    <property type="project" value="UniProtKB-EC"/>
</dbReference>
<dbReference type="InterPro" id="IPR011990">
    <property type="entry name" value="TPR-like_helical_dom_sf"/>
</dbReference>
<evidence type="ECO:0000313" key="16">
    <source>
        <dbReference type="Proteomes" id="UP000011713"/>
    </source>
</evidence>
<evidence type="ECO:0000256" key="3">
    <source>
        <dbReference type="ARBA" id="ARBA00004173"/>
    </source>
</evidence>
<evidence type="ECO:0000256" key="10">
    <source>
        <dbReference type="ARBA" id="ARBA00022833"/>
    </source>
</evidence>
<dbReference type="VEuPathDB" id="FungiDB:HpaG805243"/>
<dbReference type="GO" id="GO:0005739">
    <property type="term" value="C:mitochondrion"/>
    <property type="evidence" value="ECO:0007669"/>
    <property type="project" value="UniProtKB-SubCell"/>
</dbReference>
<evidence type="ECO:0000256" key="5">
    <source>
        <dbReference type="ARBA" id="ARBA00012179"/>
    </source>
</evidence>
<dbReference type="PANTHER" id="PTHR13547:SF1">
    <property type="entry name" value="MITOCHONDRIAL RIBONUCLEASE P CATALYTIC SUBUNIT"/>
    <property type="match status" value="1"/>
</dbReference>
<comment type="similarity">
    <text evidence="4">Belongs to the PPR family. P subfamily.</text>
</comment>
<evidence type="ECO:0000256" key="1">
    <source>
        <dbReference type="ARBA" id="ARBA00000928"/>
    </source>
</evidence>
<keyword evidence="12" id="KW-0809">Transit peptide</keyword>
<accession>M4BG22</accession>
<reference evidence="15" key="2">
    <citation type="submission" date="2015-06" db="UniProtKB">
        <authorList>
            <consortium name="EnsemblProtists"/>
        </authorList>
    </citation>
    <scope>IDENTIFICATION</scope>
    <source>
        <strain evidence="15">Emoy2</strain>
    </source>
</reference>
<proteinExistence type="inferred from homology"/>
<comment type="subcellular location">
    <subcellularLocation>
        <location evidence="3">Mitochondrion</location>
    </subcellularLocation>
</comment>